<feature type="compositionally biased region" description="Basic and acidic residues" evidence="1">
    <location>
        <begin position="223"/>
        <end position="243"/>
    </location>
</feature>
<reference evidence="3" key="1">
    <citation type="submission" date="2020-10" db="EMBL/GenBank/DDBJ databases">
        <authorList>
            <person name="Han B."/>
            <person name="Lu T."/>
            <person name="Zhao Q."/>
            <person name="Huang X."/>
            <person name="Zhao Y."/>
        </authorList>
    </citation>
    <scope>NUCLEOTIDE SEQUENCE</scope>
</reference>
<organism evidence="3 4">
    <name type="scientific">Miscanthus lutarioriparius</name>
    <dbReference type="NCBI Taxonomy" id="422564"/>
    <lineage>
        <taxon>Eukaryota</taxon>
        <taxon>Viridiplantae</taxon>
        <taxon>Streptophyta</taxon>
        <taxon>Embryophyta</taxon>
        <taxon>Tracheophyta</taxon>
        <taxon>Spermatophyta</taxon>
        <taxon>Magnoliopsida</taxon>
        <taxon>Liliopsida</taxon>
        <taxon>Poales</taxon>
        <taxon>Poaceae</taxon>
        <taxon>PACMAD clade</taxon>
        <taxon>Panicoideae</taxon>
        <taxon>Andropogonodae</taxon>
        <taxon>Andropogoneae</taxon>
        <taxon>Saccharinae</taxon>
        <taxon>Miscanthus</taxon>
    </lineage>
</organism>
<dbReference type="EMBL" id="CAJGYO010000006">
    <property type="protein sequence ID" value="CAD6235308.1"/>
    <property type="molecule type" value="Genomic_DNA"/>
</dbReference>
<feature type="domain" description="Nucleotide-diphospho-sugar transferase" evidence="2">
    <location>
        <begin position="22"/>
        <end position="167"/>
    </location>
</feature>
<evidence type="ECO:0000256" key="1">
    <source>
        <dbReference type="SAM" id="MobiDB-lite"/>
    </source>
</evidence>
<comment type="caution">
    <text evidence="3">The sequence shown here is derived from an EMBL/GenBank/DDBJ whole genome shotgun (WGS) entry which is preliminary data.</text>
</comment>
<protein>
    <recommendedName>
        <fullName evidence="2">Nucleotide-diphospho-sugar transferase domain-containing protein</fullName>
    </recommendedName>
</protein>
<dbReference type="AlphaFoldDB" id="A0A811P8V4"/>
<evidence type="ECO:0000313" key="3">
    <source>
        <dbReference type="EMBL" id="CAD6235308.1"/>
    </source>
</evidence>
<proteinExistence type="predicted"/>
<dbReference type="OrthoDB" id="540503at2759"/>
<dbReference type="Proteomes" id="UP000604825">
    <property type="component" value="Unassembled WGS sequence"/>
</dbReference>
<feature type="region of interest" description="Disordered" evidence="1">
    <location>
        <begin position="198"/>
        <end position="243"/>
    </location>
</feature>
<sequence>MAWQAQKVIFGDTPKGSIAGRAPTHCYLLEVKSSTNLSSENSFLSEAYVELVWAKLSLQQRVLELGYHFFFTFTDVDVVWYAQARPVPGTSACFADMTTSSDDANSLDDNWSNTGFYYVKATNRTVEMLRQWQAARRRFPPNHGQAIFNEIKHELAAALGVRIQFRPRHGALRWLLPDLPQQHGRGVHHARQLLLRPRQQAARPQGSARPVEELHWPDAAGEEEPKVLMEKDPAKCETPDKKN</sequence>
<keyword evidence="4" id="KW-1185">Reference proteome</keyword>
<evidence type="ECO:0000313" key="4">
    <source>
        <dbReference type="Proteomes" id="UP000604825"/>
    </source>
</evidence>
<gene>
    <name evidence="3" type="ORF">NCGR_LOCUS23568</name>
</gene>
<accession>A0A811P8V4</accession>
<dbReference type="PANTHER" id="PTHR46038">
    <property type="entry name" value="EXPRESSED PROTEIN-RELATED"/>
    <property type="match status" value="1"/>
</dbReference>
<dbReference type="InterPro" id="IPR044821">
    <property type="entry name" value="At1g28695/At4g15970-like"/>
</dbReference>
<evidence type="ECO:0000259" key="2">
    <source>
        <dbReference type="Pfam" id="PF03407"/>
    </source>
</evidence>
<dbReference type="Pfam" id="PF03407">
    <property type="entry name" value="Nucleotid_trans"/>
    <property type="match status" value="1"/>
</dbReference>
<dbReference type="PANTHER" id="PTHR46038:SF52">
    <property type="entry name" value="OS01G0920700 PROTEIN"/>
    <property type="match status" value="1"/>
</dbReference>
<dbReference type="InterPro" id="IPR005069">
    <property type="entry name" value="Nucl-diP-sugar_transferase"/>
</dbReference>
<name>A0A811P8V4_9POAL</name>